<dbReference type="CDD" id="cd06257">
    <property type="entry name" value="DnaJ"/>
    <property type="match status" value="1"/>
</dbReference>
<protein>
    <recommendedName>
        <fullName evidence="2">DnaJ homolog subfamily B member 9</fullName>
    </recommendedName>
    <alternativeName>
        <fullName evidence="3">Endoplasmic reticulum DNA J domain-containing protein 4</fullName>
    </alternativeName>
</protein>
<evidence type="ECO:0000256" key="3">
    <source>
        <dbReference type="ARBA" id="ARBA00041533"/>
    </source>
</evidence>
<dbReference type="EMBL" id="KN726601">
    <property type="protein sequence ID" value="KIH67688.1"/>
    <property type="molecule type" value="Genomic_DNA"/>
</dbReference>
<proteinExistence type="predicted"/>
<evidence type="ECO:0000256" key="5">
    <source>
        <dbReference type="ARBA" id="ARBA00046365"/>
    </source>
</evidence>
<dbReference type="PANTHER" id="PTHR44360">
    <property type="entry name" value="DNAJ HOMOLOG SUBFAMILY B MEMBER 9"/>
    <property type="match status" value="1"/>
</dbReference>
<keyword evidence="8" id="KW-1185">Reference proteome</keyword>
<keyword evidence="1" id="KW-0143">Chaperone</keyword>
<evidence type="ECO:0000313" key="8">
    <source>
        <dbReference type="Proteomes" id="UP000054047"/>
    </source>
</evidence>
<dbReference type="OrthoDB" id="10250354at2759"/>
<dbReference type="Pfam" id="PF00226">
    <property type="entry name" value="DnaJ"/>
    <property type="match status" value="1"/>
</dbReference>
<evidence type="ECO:0000256" key="1">
    <source>
        <dbReference type="ARBA" id="ARBA00023186"/>
    </source>
</evidence>
<dbReference type="SMART" id="SM00271">
    <property type="entry name" value="DnaJ"/>
    <property type="match status" value="1"/>
</dbReference>
<dbReference type="GO" id="GO:0036503">
    <property type="term" value="P:ERAD pathway"/>
    <property type="evidence" value="ECO:0007669"/>
    <property type="project" value="TreeGrafter"/>
</dbReference>
<dbReference type="PRINTS" id="PR00625">
    <property type="entry name" value="JDOMAIN"/>
</dbReference>
<evidence type="ECO:0000313" key="7">
    <source>
        <dbReference type="EMBL" id="KIH67688.1"/>
    </source>
</evidence>
<dbReference type="Gene3D" id="1.10.287.110">
    <property type="entry name" value="DnaJ domain"/>
    <property type="match status" value="1"/>
</dbReference>
<dbReference type="InterPro" id="IPR001623">
    <property type="entry name" value="DnaJ_domain"/>
</dbReference>
<gene>
    <name evidence="7" type="ORF">ANCDUO_01978</name>
</gene>
<feature type="domain" description="J" evidence="6">
    <location>
        <begin position="38"/>
        <end position="88"/>
    </location>
</feature>
<dbReference type="InterPro" id="IPR036869">
    <property type="entry name" value="J_dom_sf"/>
</dbReference>
<dbReference type="PROSITE" id="PS50076">
    <property type="entry name" value="DNAJ_2"/>
    <property type="match status" value="1"/>
</dbReference>
<dbReference type="Proteomes" id="UP000054047">
    <property type="component" value="Unassembled WGS sequence"/>
</dbReference>
<evidence type="ECO:0000259" key="6">
    <source>
        <dbReference type="PROSITE" id="PS50076"/>
    </source>
</evidence>
<comment type="function">
    <text evidence="4">Co-chaperone for Hsp70 protein HSPA5/BiP that acts as a key repressor of the ERN1/IRE1-mediated unfolded protein response (UPR). J domain-containing co-chaperones stimulate the ATPase activity of Hsp70 proteins and are required for efficient substrate recognition by Hsp70 proteins. In the unstressed endoplasmic reticulum, interacts with the luminal region of ERN1/IRE1 and selectively recruits HSPA5/BiP: HSPA5/BiP disrupts the dimerization of the active ERN1/IRE1 luminal region, thereby inactivating ERN1/IRE1. Also involved in endoplasmic reticulum-associated degradation (ERAD) of misfolded proteins. Required for survival of B-cell progenitors and normal antibody production.</text>
</comment>
<reference evidence="7 8" key="1">
    <citation type="submission" date="2013-12" db="EMBL/GenBank/DDBJ databases">
        <title>Draft genome of the parsitic nematode Ancylostoma duodenale.</title>
        <authorList>
            <person name="Mitreva M."/>
        </authorList>
    </citation>
    <scope>NUCLEOTIDE SEQUENCE [LARGE SCALE GENOMIC DNA]</scope>
    <source>
        <strain evidence="7 8">Zhejiang</strain>
    </source>
</reference>
<sequence>MELVPVIRSGLCDSFGGTLYSSSESGFVTGREMVKETKYYDVLGVSPNATDSELKKAYRKLALKYHPDKNPEGGEQFKLISQVHAFGI</sequence>
<dbReference type="GO" id="GO:0051787">
    <property type="term" value="F:misfolded protein binding"/>
    <property type="evidence" value="ECO:0007669"/>
    <property type="project" value="TreeGrafter"/>
</dbReference>
<name>A0A0C2DCU7_9BILA</name>
<dbReference type="PANTHER" id="PTHR44360:SF1">
    <property type="entry name" value="DNAJ HOMOLOG SUBFAMILY B MEMBER 9"/>
    <property type="match status" value="1"/>
</dbReference>
<dbReference type="AlphaFoldDB" id="A0A0C2DCU7"/>
<accession>A0A0C2DCU7</accession>
<dbReference type="InterPro" id="IPR051948">
    <property type="entry name" value="Hsp70_co-chaperone_J-domain"/>
</dbReference>
<evidence type="ECO:0000256" key="4">
    <source>
        <dbReference type="ARBA" id="ARBA00045428"/>
    </source>
</evidence>
<evidence type="ECO:0000256" key="2">
    <source>
        <dbReference type="ARBA" id="ARBA00040158"/>
    </source>
</evidence>
<dbReference type="GO" id="GO:0005783">
    <property type="term" value="C:endoplasmic reticulum"/>
    <property type="evidence" value="ECO:0007669"/>
    <property type="project" value="TreeGrafter"/>
</dbReference>
<dbReference type="SUPFAM" id="SSF46565">
    <property type="entry name" value="Chaperone J-domain"/>
    <property type="match status" value="1"/>
</dbReference>
<comment type="subunit">
    <text evidence="5">Interacts with HSPA5/BiP; interaction is direct. Interacts with ERN1/IRE1 (via the luminal region). Interacts with DERL1.</text>
</comment>
<organism evidence="7 8">
    <name type="scientific">Ancylostoma duodenale</name>
    <dbReference type="NCBI Taxonomy" id="51022"/>
    <lineage>
        <taxon>Eukaryota</taxon>
        <taxon>Metazoa</taxon>
        <taxon>Ecdysozoa</taxon>
        <taxon>Nematoda</taxon>
        <taxon>Chromadorea</taxon>
        <taxon>Rhabditida</taxon>
        <taxon>Rhabditina</taxon>
        <taxon>Rhabditomorpha</taxon>
        <taxon>Strongyloidea</taxon>
        <taxon>Ancylostomatidae</taxon>
        <taxon>Ancylostomatinae</taxon>
        <taxon>Ancylostoma</taxon>
    </lineage>
</organism>
<dbReference type="GO" id="GO:0051087">
    <property type="term" value="F:protein-folding chaperone binding"/>
    <property type="evidence" value="ECO:0007669"/>
    <property type="project" value="TreeGrafter"/>
</dbReference>